<dbReference type="SUPFAM" id="SSF111283">
    <property type="entry name" value="Putative modulator of DNA gyrase, PmbA/TldD"/>
    <property type="match status" value="1"/>
</dbReference>
<dbReference type="Pfam" id="PF19289">
    <property type="entry name" value="PmbA_TldD_3rd"/>
    <property type="match status" value="1"/>
</dbReference>
<evidence type="ECO:0000259" key="4">
    <source>
        <dbReference type="Pfam" id="PF19290"/>
    </source>
</evidence>
<evidence type="ECO:0000313" key="5">
    <source>
        <dbReference type="EMBL" id="RED53988.1"/>
    </source>
</evidence>
<comment type="caution">
    <text evidence="5">The sequence shown here is derived from an EMBL/GenBank/DDBJ whole genome shotgun (WGS) entry which is preliminary data.</text>
</comment>
<organism evidence="5 6">
    <name type="scientific">Aestuariispira insulae</name>
    <dbReference type="NCBI Taxonomy" id="1461337"/>
    <lineage>
        <taxon>Bacteria</taxon>
        <taxon>Pseudomonadati</taxon>
        <taxon>Pseudomonadota</taxon>
        <taxon>Alphaproteobacteria</taxon>
        <taxon>Rhodospirillales</taxon>
        <taxon>Kiloniellaceae</taxon>
        <taxon>Aestuariispira</taxon>
    </lineage>
</organism>
<dbReference type="OrthoDB" id="9803618at2"/>
<feature type="domain" description="Metalloprotease TldD/E C-terminal" evidence="3">
    <location>
        <begin position="228"/>
        <end position="443"/>
    </location>
</feature>
<dbReference type="PANTHER" id="PTHR43421:SF1">
    <property type="entry name" value="METALLOPROTEASE PMBA"/>
    <property type="match status" value="1"/>
</dbReference>
<feature type="domain" description="Metalloprotease TldD/E central" evidence="4">
    <location>
        <begin position="115"/>
        <end position="220"/>
    </location>
</feature>
<dbReference type="InterPro" id="IPR002510">
    <property type="entry name" value="Metalloprtase-TldD/E_N"/>
</dbReference>
<gene>
    <name evidence="5" type="ORF">DFP90_101787</name>
</gene>
<dbReference type="InterPro" id="IPR036059">
    <property type="entry name" value="TldD/PmbA_sf"/>
</dbReference>
<dbReference type="GO" id="GO:0006508">
    <property type="term" value="P:proteolysis"/>
    <property type="evidence" value="ECO:0007669"/>
    <property type="project" value="InterPro"/>
</dbReference>
<name>A0A3D9HWV7_9PROT</name>
<dbReference type="Gene3D" id="3.30.2290.10">
    <property type="entry name" value="PmbA/TldD superfamily"/>
    <property type="match status" value="1"/>
</dbReference>
<dbReference type="Proteomes" id="UP000256845">
    <property type="component" value="Unassembled WGS sequence"/>
</dbReference>
<keyword evidence="6" id="KW-1185">Reference proteome</keyword>
<dbReference type="PANTHER" id="PTHR43421">
    <property type="entry name" value="METALLOPROTEASE PMBA"/>
    <property type="match status" value="1"/>
</dbReference>
<dbReference type="AlphaFoldDB" id="A0A3D9HWV7"/>
<feature type="domain" description="Metalloprotease TldD/E N-terminal" evidence="2">
    <location>
        <begin position="32"/>
        <end position="86"/>
    </location>
</feature>
<dbReference type="InterPro" id="IPR045569">
    <property type="entry name" value="Metalloprtase-TldD/E_C"/>
</dbReference>
<protein>
    <submittedName>
        <fullName evidence="5">Microcin-processing peptidase 1</fullName>
    </submittedName>
</protein>
<dbReference type="InterPro" id="IPR035068">
    <property type="entry name" value="TldD/PmbA_N"/>
</dbReference>
<dbReference type="Pfam" id="PF01523">
    <property type="entry name" value="PmbA_TldD_1st"/>
    <property type="match status" value="1"/>
</dbReference>
<comment type="similarity">
    <text evidence="1">Belongs to the peptidase U62 family.</text>
</comment>
<dbReference type="InterPro" id="IPR045570">
    <property type="entry name" value="Metalloprtase-TldD/E_cen_dom"/>
</dbReference>
<evidence type="ECO:0000313" key="6">
    <source>
        <dbReference type="Proteomes" id="UP000256845"/>
    </source>
</evidence>
<evidence type="ECO:0000259" key="2">
    <source>
        <dbReference type="Pfam" id="PF01523"/>
    </source>
</evidence>
<evidence type="ECO:0000259" key="3">
    <source>
        <dbReference type="Pfam" id="PF19289"/>
    </source>
</evidence>
<dbReference type="GO" id="GO:0008237">
    <property type="term" value="F:metallopeptidase activity"/>
    <property type="evidence" value="ECO:0007669"/>
    <property type="project" value="InterPro"/>
</dbReference>
<proteinExistence type="inferred from homology"/>
<evidence type="ECO:0000256" key="1">
    <source>
        <dbReference type="ARBA" id="ARBA00005836"/>
    </source>
</evidence>
<reference evidence="5 6" key="1">
    <citation type="submission" date="2018-07" db="EMBL/GenBank/DDBJ databases">
        <title>Genomic Encyclopedia of Type Strains, Phase III (KMG-III): the genomes of soil and plant-associated and newly described type strains.</title>
        <authorList>
            <person name="Whitman W."/>
        </authorList>
    </citation>
    <scope>NUCLEOTIDE SEQUENCE [LARGE SCALE GENOMIC DNA]</scope>
    <source>
        <strain evidence="5 6">CECT 8488</strain>
    </source>
</reference>
<dbReference type="RefSeq" id="WP_115935083.1">
    <property type="nucleotide sequence ID" value="NZ_QRDW01000001.1"/>
</dbReference>
<accession>A0A3D9HWV7</accession>
<dbReference type="GO" id="GO:0005829">
    <property type="term" value="C:cytosol"/>
    <property type="evidence" value="ECO:0007669"/>
    <property type="project" value="TreeGrafter"/>
</dbReference>
<dbReference type="EMBL" id="QRDW01000001">
    <property type="protein sequence ID" value="RED53988.1"/>
    <property type="molecule type" value="Genomic_DNA"/>
</dbReference>
<dbReference type="InterPro" id="IPR047657">
    <property type="entry name" value="PmbA"/>
</dbReference>
<dbReference type="Pfam" id="PF19290">
    <property type="entry name" value="PmbA_TldD_2nd"/>
    <property type="match status" value="1"/>
</dbReference>
<sequence length="444" mass="46968">MDTQTLLNDLVKKALAKGADAADALGATAISVSHAQRLGKMEKLERSEAHDLGLRVLVGQRQAMVSSNDWDTASLDTLVDQAIAMAKAVPEDQYVGLADPDQLFTGQPKDLDLYDAQEPDAETLIERARIVEEAALAVDGITNSEGAEADWNQWEVNLVASNGFSGTYRNSRHGVGVSVLAGSGVEMETDYDFKNVIHGSDLGNLDEIGRTAGNKAVAKLGPKKIGTAAMPMIFDPRISNGLARHLTSAINGASIARGTSFLKDKLGQAVMASSITIVEDPHRLRGLGSKPFDAEGLANHAKKLVDAGQLTTWVLDLRTARQLGMESTGNAARGVGSPPSPATTNVHIEAGQLSPEDLMADIKQGFYITSLMGMGVNGVTGDYSRGASGFAIIDGKIAYPVSEVTIAGNLKDMFMEMTAASDLEFKYSCNAPTIRIDGMTLAGM</sequence>